<evidence type="ECO:0000313" key="4">
    <source>
        <dbReference type="Proteomes" id="UP001500897"/>
    </source>
</evidence>
<feature type="domain" description="NAD-dependent epimerase/dehydratase" evidence="2">
    <location>
        <begin position="11"/>
        <end position="239"/>
    </location>
</feature>
<accession>A0ABP5IVH6</accession>
<dbReference type="RefSeq" id="WP_344554471.1">
    <property type="nucleotide sequence ID" value="NZ_BAAANS010000032.1"/>
</dbReference>
<evidence type="ECO:0000256" key="1">
    <source>
        <dbReference type="SAM" id="MobiDB-lite"/>
    </source>
</evidence>
<dbReference type="Proteomes" id="UP001500897">
    <property type="component" value="Unassembled WGS sequence"/>
</dbReference>
<dbReference type="PANTHER" id="PTHR48079:SF6">
    <property type="entry name" value="NAD(P)-BINDING DOMAIN-CONTAINING PROTEIN-RELATED"/>
    <property type="match status" value="1"/>
</dbReference>
<dbReference type="InterPro" id="IPR036291">
    <property type="entry name" value="NAD(P)-bd_dom_sf"/>
</dbReference>
<dbReference type="InterPro" id="IPR001509">
    <property type="entry name" value="Epimerase_deHydtase"/>
</dbReference>
<dbReference type="InterPro" id="IPR051783">
    <property type="entry name" value="NAD(P)-dependent_oxidoreduct"/>
</dbReference>
<dbReference type="Gene3D" id="3.40.50.720">
    <property type="entry name" value="NAD(P)-binding Rossmann-like Domain"/>
    <property type="match status" value="1"/>
</dbReference>
<dbReference type="Pfam" id="PF01370">
    <property type="entry name" value="Epimerase"/>
    <property type="match status" value="1"/>
</dbReference>
<dbReference type="PANTHER" id="PTHR48079">
    <property type="entry name" value="PROTEIN YEEZ"/>
    <property type="match status" value="1"/>
</dbReference>
<dbReference type="SUPFAM" id="SSF51735">
    <property type="entry name" value="NAD(P)-binding Rossmann-fold domains"/>
    <property type="match status" value="1"/>
</dbReference>
<gene>
    <name evidence="3" type="ORF">GCM10009759_46020</name>
</gene>
<organism evidence="3 4">
    <name type="scientific">Kitasatospora saccharophila</name>
    <dbReference type="NCBI Taxonomy" id="407973"/>
    <lineage>
        <taxon>Bacteria</taxon>
        <taxon>Bacillati</taxon>
        <taxon>Actinomycetota</taxon>
        <taxon>Actinomycetes</taxon>
        <taxon>Kitasatosporales</taxon>
        <taxon>Streptomycetaceae</taxon>
        <taxon>Kitasatospora</taxon>
    </lineage>
</organism>
<keyword evidence="4" id="KW-1185">Reference proteome</keyword>
<evidence type="ECO:0000313" key="3">
    <source>
        <dbReference type="EMBL" id="GAA2107186.1"/>
    </source>
</evidence>
<dbReference type="EMBL" id="BAAANS010000032">
    <property type="protein sequence ID" value="GAA2107186.1"/>
    <property type="molecule type" value="Genomic_DNA"/>
</dbReference>
<reference evidence="4" key="1">
    <citation type="journal article" date="2019" name="Int. J. Syst. Evol. Microbiol.">
        <title>The Global Catalogue of Microorganisms (GCM) 10K type strain sequencing project: providing services to taxonomists for standard genome sequencing and annotation.</title>
        <authorList>
            <consortium name="The Broad Institute Genomics Platform"/>
            <consortium name="The Broad Institute Genome Sequencing Center for Infectious Disease"/>
            <person name="Wu L."/>
            <person name="Ma J."/>
        </authorList>
    </citation>
    <scope>NUCLEOTIDE SEQUENCE [LARGE SCALE GENOMIC DNA]</scope>
    <source>
        <strain evidence="4">JCM 14559</strain>
    </source>
</reference>
<comment type="caution">
    <text evidence="3">The sequence shown here is derived from an EMBL/GenBank/DDBJ whole genome shotgun (WGS) entry which is preliminary data.</text>
</comment>
<proteinExistence type="predicted"/>
<evidence type="ECO:0000259" key="2">
    <source>
        <dbReference type="Pfam" id="PF01370"/>
    </source>
</evidence>
<protein>
    <submittedName>
        <fullName evidence="3">SDR family oxidoreductase</fullName>
    </submittedName>
</protein>
<name>A0ABP5IVH6_9ACTN</name>
<feature type="region of interest" description="Disordered" evidence="1">
    <location>
        <begin position="126"/>
        <end position="150"/>
    </location>
</feature>
<sequence length="344" mass="36383">MNDVRPAPDRVVVTGATGLLGGAVVRALLADGHRVTALVRDRDKAARLLPADARITVAAADVTDPAAYRPALRGADAVVHTAAYFREYYQPGADPARMHAVNVEAVTALLREAVDAGVPTVVHTSSITTIGPGTPGAPADEDTPPPARWERNGYRASKVRAERAVAEFCAREGLTVPLVLPGWMWGPGDDGPTSAGRLFLSVARGELRAVPRSGNHVVDARDVADACVAALTRGRGLRRYAVAGSWYGLHDLVGGIAAATGRPAPREIPAAAALAFATVLEQGARLRRRPPVATREGVRVLLDGARTRISSARARQELGTAFRPLADTLADEARWYRDHGRLPA</sequence>